<keyword evidence="6" id="KW-0276">Fatty acid metabolism</keyword>
<dbReference type="Pfam" id="PF01477">
    <property type="entry name" value="PLAT"/>
    <property type="match status" value="1"/>
</dbReference>
<comment type="subunit">
    <text evidence="2">Monomer.</text>
</comment>
<dbReference type="AlphaFoldDB" id="A0A1U7WEP0"/>
<evidence type="ECO:0000256" key="8">
    <source>
        <dbReference type="ARBA" id="ARBA00023002"/>
    </source>
</evidence>
<dbReference type="Gene3D" id="3.10.450.60">
    <property type="match status" value="1"/>
</dbReference>
<dbReference type="InterPro" id="IPR000907">
    <property type="entry name" value="LipOase"/>
</dbReference>
<accession>A0A1U7WEP0</accession>
<dbReference type="InterPro" id="IPR001246">
    <property type="entry name" value="LipOase_plant"/>
</dbReference>
<dbReference type="FunFam" id="2.60.60.20:FF:000021">
    <property type="entry name" value="Lipoxygenase"/>
    <property type="match status" value="1"/>
</dbReference>
<evidence type="ECO:0000256" key="10">
    <source>
        <dbReference type="ARBA" id="ARBA00023160"/>
    </source>
</evidence>
<dbReference type="GO" id="GO:0006633">
    <property type="term" value="P:fatty acid biosynthetic process"/>
    <property type="evidence" value="ECO:0007669"/>
    <property type="project" value="UniProtKB-KW"/>
</dbReference>
<organism evidence="16 17">
    <name type="scientific">Nicotiana sylvestris</name>
    <name type="common">Wood tobacco</name>
    <name type="synonym">South American tobacco</name>
    <dbReference type="NCBI Taxonomy" id="4096"/>
    <lineage>
        <taxon>Eukaryota</taxon>
        <taxon>Viridiplantae</taxon>
        <taxon>Streptophyta</taxon>
        <taxon>Embryophyta</taxon>
        <taxon>Tracheophyta</taxon>
        <taxon>Spermatophyta</taxon>
        <taxon>Magnoliopsida</taxon>
        <taxon>eudicotyledons</taxon>
        <taxon>Gunneridae</taxon>
        <taxon>Pentapetalae</taxon>
        <taxon>asterids</taxon>
        <taxon>lamiids</taxon>
        <taxon>Solanales</taxon>
        <taxon>Solanaceae</taxon>
        <taxon>Nicotianoideae</taxon>
        <taxon>Nicotianeae</taxon>
        <taxon>Nicotiana</taxon>
    </lineage>
</organism>
<evidence type="ECO:0000256" key="7">
    <source>
        <dbReference type="ARBA" id="ARBA00022964"/>
    </source>
</evidence>
<evidence type="ECO:0000259" key="14">
    <source>
        <dbReference type="PROSITE" id="PS50095"/>
    </source>
</evidence>
<reference evidence="16" key="1">
    <citation type="journal article" date="2013" name="Genome Biol.">
        <title>Reference genomes and transcriptomes of Nicotiana sylvestris and Nicotiana tomentosiformis.</title>
        <authorList>
            <person name="Sierro N."/>
            <person name="Battey J.N."/>
            <person name="Ouadi S."/>
            <person name="Bovet L."/>
            <person name="Goepfert S."/>
            <person name="Bakaher N."/>
            <person name="Peitsch M.C."/>
            <person name="Ivanov N.V."/>
        </authorList>
    </citation>
    <scope>NUCLEOTIDE SEQUENCE [LARGE SCALE GENOMIC DNA]</scope>
</reference>
<feature type="domain" description="PLAT" evidence="14">
    <location>
        <begin position="85"/>
        <end position="205"/>
    </location>
</feature>
<dbReference type="GO" id="GO:0031408">
    <property type="term" value="P:oxylipin biosynthetic process"/>
    <property type="evidence" value="ECO:0007669"/>
    <property type="project" value="UniProtKB-KW"/>
</dbReference>
<dbReference type="eggNOG" id="ENOG502QQSP">
    <property type="taxonomic scope" value="Eukaryota"/>
</dbReference>
<keyword evidence="3" id="KW-0444">Lipid biosynthesis</keyword>
<dbReference type="Pfam" id="PF00305">
    <property type="entry name" value="Lipoxygenase"/>
    <property type="match status" value="1"/>
</dbReference>
<evidence type="ECO:0000256" key="12">
    <source>
        <dbReference type="PROSITE-ProRule" id="PRU00152"/>
    </source>
</evidence>
<keyword evidence="4" id="KW-0479">Metal-binding</keyword>
<dbReference type="CDD" id="cd01751">
    <property type="entry name" value="PLAT_LH2"/>
    <property type="match status" value="1"/>
</dbReference>
<reference evidence="17" key="2">
    <citation type="submission" date="2025-08" db="UniProtKB">
        <authorList>
            <consortium name="RefSeq"/>
        </authorList>
    </citation>
    <scope>IDENTIFICATION</scope>
    <source>
        <tissue evidence="17">Leaf</tissue>
    </source>
</reference>
<evidence type="ECO:0000256" key="4">
    <source>
        <dbReference type="ARBA" id="ARBA00022723"/>
    </source>
</evidence>
<feature type="domain" description="Lipoxygenase" evidence="15">
    <location>
        <begin position="208"/>
        <end position="502"/>
    </location>
</feature>
<comment type="similarity">
    <text evidence="1">Belongs to the lipoxygenase family.</text>
</comment>
<dbReference type="PROSITE" id="PS50095">
    <property type="entry name" value="PLAT"/>
    <property type="match status" value="1"/>
</dbReference>
<keyword evidence="10" id="KW-0275">Fatty acid biosynthesis</keyword>
<evidence type="ECO:0000256" key="11">
    <source>
        <dbReference type="ARBA" id="ARBA00038988"/>
    </source>
</evidence>
<evidence type="ECO:0000256" key="6">
    <source>
        <dbReference type="ARBA" id="ARBA00022832"/>
    </source>
</evidence>
<evidence type="ECO:0000256" key="5">
    <source>
        <dbReference type="ARBA" id="ARBA00022767"/>
    </source>
</evidence>
<keyword evidence="16" id="KW-1185">Reference proteome</keyword>
<dbReference type="PRINTS" id="PR00468">
    <property type="entry name" value="PLTLPOXGNASE"/>
</dbReference>
<dbReference type="Gene3D" id="4.10.375.10">
    <property type="entry name" value="Lipoxygenase-1, Domain 2"/>
    <property type="match status" value="1"/>
</dbReference>
<dbReference type="SUPFAM" id="SSF49723">
    <property type="entry name" value="Lipase/lipooxygenase domain (PLAT/LH2 domain)"/>
    <property type="match status" value="1"/>
</dbReference>
<keyword evidence="7" id="KW-0223">Dioxygenase</keyword>
<evidence type="ECO:0000256" key="9">
    <source>
        <dbReference type="ARBA" id="ARBA00023098"/>
    </source>
</evidence>
<dbReference type="SMART" id="SM00308">
    <property type="entry name" value="LH2"/>
    <property type="match status" value="1"/>
</dbReference>
<protein>
    <recommendedName>
        <fullName evidence="11">linoleate 13S-lipoxygenase</fullName>
        <ecNumber evidence="11">1.13.11.12</ecNumber>
    </recommendedName>
</protein>
<dbReference type="Proteomes" id="UP000189701">
    <property type="component" value="Unplaced"/>
</dbReference>
<dbReference type="InterPro" id="IPR042057">
    <property type="entry name" value="Lipoxy_PLAT/LH2"/>
</dbReference>
<dbReference type="PROSITE" id="PS51393">
    <property type="entry name" value="LIPOXYGENASE_3"/>
    <property type="match status" value="1"/>
</dbReference>
<dbReference type="STRING" id="4096.A0A1U7WEP0"/>
<dbReference type="RefSeq" id="XP_009777123.1">
    <property type="nucleotide sequence ID" value="XM_009778821.1"/>
</dbReference>
<dbReference type="InterPro" id="IPR036226">
    <property type="entry name" value="LipOase_C_sf"/>
</dbReference>
<dbReference type="InterPro" id="IPR013819">
    <property type="entry name" value="LipOase_C"/>
</dbReference>
<dbReference type="InterPro" id="IPR001024">
    <property type="entry name" value="PLAT/LH2_dom"/>
</dbReference>
<dbReference type="GO" id="GO:0034440">
    <property type="term" value="P:lipid oxidation"/>
    <property type="evidence" value="ECO:0007669"/>
    <property type="project" value="InterPro"/>
</dbReference>
<evidence type="ECO:0000256" key="13">
    <source>
        <dbReference type="SAM" id="MobiDB-lite"/>
    </source>
</evidence>
<proteinExistence type="inferred from homology"/>
<evidence type="ECO:0000256" key="1">
    <source>
        <dbReference type="ARBA" id="ARBA00009419"/>
    </source>
</evidence>
<dbReference type="EC" id="1.13.11.12" evidence="11"/>
<dbReference type="GO" id="GO:0046872">
    <property type="term" value="F:metal ion binding"/>
    <property type="evidence" value="ECO:0007669"/>
    <property type="project" value="UniProtKB-KW"/>
</dbReference>
<name>A0A1U7WEP0_NICSY</name>
<dbReference type="InterPro" id="IPR036392">
    <property type="entry name" value="PLAT/LH2_dom_sf"/>
</dbReference>
<keyword evidence="8" id="KW-0560">Oxidoreductase</keyword>
<feature type="region of interest" description="Disordered" evidence="13">
    <location>
        <begin position="255"/>
        <end position="292"/>
    </location>
</feature>
<dbReference type="Gene3D" id="2.60.60.20">
    <property type="entry name" value="PLAT/LH2 domain"/>
    <property type="match status" value="1"/>
</dbReference>
<gene>
    <name evidence="17" type="primary">LOC104226762</name>
</gene>
<evidence type="ECO:0000313" key="16">
    <source>
        <dbReference type="Proteomes" id="UP000189701"/>
    </source>
</evidence>
<dbReference type="SUPFAM" id="SSF48484">
    <property type="entry name" value="Lipoxigenase"/>
    <property type="match status" value="1"/>
</dbReference>
<dbReference type="PANTHER" id="PTHR11771">
    <property type="entry name" value="LIPOXYGENASE"/>
    <property type="match status" value="1"/>
</dbReference>
<keyword evidence="5" id="KW-0925">Oxylipin biosynthesis</keyword>
<dbReference type="Gene3D" id="4.10.372.10">
    <property type="entry name" value="Lipoxygenase-1, Domain 3"/>
    <property type="match status" value="1"/>
</dbReference>
<dbReference type="GO" id="GO:0016165">
    <property type="term" value="F:linoleate 13S-lipoxygenase activity"/>
    <property type="evidence" value="ECO:0007669"/>
    <property type="project" value="UniProtKB-EC"/>
</dbReference>
<sequence length="502" mass="56635">MLKPQLHQTSQSTKTLIPWSSTRSFISGEILASFPINILNKNLRQNQKKNFRVHYNAANSTKAVLSSTEKSTSVKAVITVQKTVGGTNLSLTRGLDDIGDLLGKTLLLWIVAAELDPKTGIKKPSIKTFAHRGRDVDGYTQYEADFVIPEDFGEVGAVLVQNEHHKEMYVKNIVIDGFPHGIVNITCDSWVHSKFDDPEERIFFTNKSYLPSQTPSAIKRLRGKELVILRGDGIGQRKKFERVYDYDVYNDIGDPDASDDTKRPVLGGNEFPYPRRCRTGGPRSEKDPLSESKSSFVYVPRDEAFSEVKSLTFSGNTLSSVLHAVVPALQSVAVDPDVGFPHFPAIDSLFNVGVELPPLNDKSTLLNIIPRLIKAISDTRKDILLFETPELLQRDKFSWFKDVEFARQTLAGLNPYSIRLVTEWPLKSKLDPEIYGPPESAITKELIELEIAGFMTVEEVYINKSFVFFKKKIYKKNYTVYGFFMDTRYSAVRRPTVGEVHK</sequence>
<keyword evidence="9" id="KW-0443">Lipid metabolism</keyword>
<dbReference type="InterPro" id="IPR027433">
    <property type="entry name" value="Lipoxygenase_dom_3"/>
</dbReference>
<evidence type="ECO:0000256" key="2">
    <source>
        <dbReference type="ARBA" id="ARBA00011245"/>
    </source>
</evidence>
<dbReference type="FunFam" id="4.10.372.10:FF:000002">
    <property type="entry name" value="Lipoxygenase"/>
    <property type="match status" value="1"/>
</dbReference>
<evidence type="ECO:0000259" key="15">
    <source>
        <dbReference type="PROSITE" id="PS51393"/>
    </source>
</evidence>
<evidence type="ECO:0000313" key="17">
    <source>
        <dbReference type="RefSeq" id="XP_009777123.1"/>
    </source>
</evidence>
<comment type="caution">
    <text evidence="12">Lacks conserved residue(s) required for the propagation of feature annotation.</text>
</comment>
<evidence type="ECO:0000256" key="3">
    <source>
        <dbReference type="ARBA" id="ARBA00022516"/>
    </source>
</evidence>